<reference evidence="1 2" key="1">
    <citation type="submission" date="2022-10" db="EMBL/GenBank/DDBJ databases">
        <title>The complete genomes of actinobacterial strains from the NBC collection.</title>
        <authorList>
            <person name="Joergensen T.S."/>
            <person name="Alvarez Arevalo M."/>
            <person name="Sterndorff E.B."/>
            <person name="Faurdal D."/>
            <person name="Vuksanovic O."/>
            <person name="Mourched A.-S."/>
            <person name="Charusanti P."/>
            <person name="Shaw S."/>
            <person name="Blin K."/>
            <person name="Weber T."/>
        </authorList>
    </citation>
    <scope>NUCLEOTIDE SEQUENCE [LARGE SCALE GENOMIC DNA]</scope>
    <source>
        <strain evidence="1 2">NBC 01752</strain>
    </source>
</reference>
<evidence type="ECO:0000313" key="1">
    <source>
        <dbReference type="EMBL" id="WSD21013.1"/>
    </source>
</evidence>
<dbReference type="RefSeq" id="WP_326762572.1">
    <property type="nucleotide sequence ID" value="NZ_CP109135.1"/>
</dbReference>
<keyword evidence="2" id="KW-1185">Reference proteome</keyword>
<protein>
    <submittedName>
        <fullName evidence="1">Uncharacterized protein</fullName>
    </submittedName>
</protein>
<name>A0ABZ1HQY2_STRPH</name>
<dbReference type="EMBL" id="CP109135">
    <property type="protein sequence ID" value="WSD21013.1"/>
    <property type="molecule type" value="Genomic_DNA"/>
</dbReference>
<proteinExistence type="predicted"/>
<accession>A0ABZ1HQY2</accession>
<gene>
    <name evidence="1" type="ORF">OHB35_51545</name>
</gene>
<evidence type="ECO:0000313" key="2">
    <source>
        <dbReference type="Proteomes" id="UP001340816"/>
    </source>
</evidence>
<organism evidence="1 2">
    <name type="scientific">Streptomyces phaeochromogenes</name>
    <dbReference type="NCBI Taxonomy" id="1923"/>
    <lineage>
        <taxon>Bacteria</taxon>
        <taxon>Bacillati</taxon>
        <taxon>Actinomycetota</taxon>
        <taxon>Actinomycetes</taxon>
        <taxon>Kitasatosporales</taxon>
        <taxon>Streptomycetaceae</taxon>
        <taxon>Streptomyces</taxon>
        <taxon>Streptomyces phaeochromogenes group</taxon>
    </lineage>
</organism>
<dbReference type="Proteomes" id="UP001340816">
    <property type="component" value="Chromosome"/>
</dbReference>
<sequence>MRDSLWEINSRTFGTSMFNPALARTDDAGDDKYRRWWFAVGVAADPHAGSVRAPTELRKELNRVPLQN</sequence>